<dbReference type="GO" id="GO:0005576">
    <property type="term" value="C:extracellular region"/>
    <property type="evidence" value="ECO:0007669"/>
    <property type="project" value="UniProtKB-SubCell"/>
</dbReference>
<dbReference type="EMBL" id="OZ034817">
    <property type="protein sequence ID" value="CAL1384233.1"/>
    <property type="molecule type" value="Genomic_DNA"/>
</dbReference>
<evidence type="ECO:0000256" key="1">
    <source>
        <dbReference type="ARBA" id="ARBA00004613"/>
    </source>
</evidence>
<proteinExistence type="inferred from homology"/>
<reference evidence="7 8" key="1">
    <citation type="submission" date="2024-04" db="EMBL/GenBank/DDBJ databases">
        <authorList>
            <person name="Fracassetti M."/>
        </authorList>
    </citation>
    <scope>NUCLEOTIDE SEQUENCE [LARGE SCALE GENOMIC DNA]</scope>
</reference>
<evidence type="ECO:0000313" key="8">
    <source>
        <dbReference type="Proteomes" id="UP001497516"/>
    </source>
</evidence>
<keyword evidence="5 6" id="KW-0732">Signal</keyword>
<keyword evidence="3 6" id="KW-0713">Self-incompatibility</keyword>
<comment type="subcellular location">
    <subcellularLocation>
        <location evidence="1 6">Secreted</location>
    </subcellularLocation>
</comment>
<dbReference type="Proteomes" id="UP001497516">
    <property type="component" value="Chromosome 4"/>
</dbReference>
<dbReference type="PANTHER" id="PTHR31232">
    <property type="match status" value="1"/>
</dbReference>
<name>A0AAV2EF64_9ROSI</name>
<evidence type="ECO:0000256" key="5">
    <source>
        <dbReference type="ARBA" id="ARBA00022729"/>
    </source>
</evidence>
<feature type="chain" id="PRO_5043109174" description="S-protein homolog" evidence="6">
    <location>
        <begin position="26"/>
        <end position="162"/>
    </location>
</feature>
<dbReference type="GO" id="GO:0060320">
    <property type="term" value="P:rejection of self pollen"/>
    <property type="evidence" value="ECO:0007669"/>
    <property type="project" value="UniProtKB-KW"/>
</dbReference>
<dbReference type="PANTHER" id="PTHR31232:SF155">
    <property type="entry name" value="PLANT SELF-INCOMPATIBILITY PROTEIN S1 FAMILY"/>
    <property type="match status" value="1"/>
</dbReference>
<dbReference type="Pfam" id="PF05938">
    <property type="entry name" value="Self-incomp_S1"/>
    <property type="match status" value="1"/>
</dbReference>
<evidence type="ECO:0000256" key="4">
    <source>
        <dbReference type="ARBA" id="ARBA00022525"/>
    </source>
</evidence>
<evidence type="ECO:0000256" key="3">
    <source>
        <dbReference type="ARBA" id="ARBA00022471"/>
    </source>
</evidence>
<dbReference type="AlphaFoldDB" id="A0AAV2EF64"/>
<evidence type="ECO:0000256" key="6">
    <source>
        <dbReference type="RuleBase" id="RU367044"/>
    </source>
</evidence>
<feature type="signal peptide" evidence="6">
    <location>
        <begin position="1"/>
        <end position="25"/>
    </location>
</feature>
<evidence type="ECO:0000256" key="2">
    <source>
        <dbReference type="ARBA" id="ARBA00005581"/>
    </source>
</evidence>
<organism evidence="7 8">
    <name type="scientific">Linum trigynum</name>
    <dbReference type="NCBI Taxonomy" id="586398"/>
    <lineage>
        <taxon>Eukaryota</taxon>
        <taxon>Viridiplantae</taxon>
        <taxon>Streptophyta</taxon>
        <taxon>Embryophyta</taxon>
        <taxon>Tracheophyta</taxon>
        <taxon>Spermatophyta</taxon>
        <taxon>Magnoliopsida</taxon>
        <taxon>eudicotyledons</taxon>
        <taxon>Gunneridae</taxon>
        <taxon>Pentapetalae</taxon>
        <taxon>rosids</taxon>
        <taxon>fabids</taxon>
        <taxon>Malpighiales</taxon>
        <taxon>Linaceae</taxon>
        <taxon>Linum</taxon>
    </lineage>
</organism>
<evidence type="ECO:0000313" key="7">
    <source>
        <dbReference type="EMBL" id="CAL1384233.1"/>
    </source>
</evidence>
<accession>A0AAV2EF64</accession>
<sequence>MVTTITRSPLLLLQVLLATVATLLAGTSSAFSLWPYQHVHIVNQFPADDDTVLHVHCFSRNDDRGHVDLGVGKEFTWRFKLNAFRPTRWRCEVYADDTNHHATFVVYAQNFKFYYWIHKNNIYWHVKDDGIYVHVFQEHQDVYVIPWGSTAEDTIMDLGTTS</sequence>
<keyword evidence="8" id="KW-1185">Reference proteome</keyword>
<comment type="similarity">
    <text evidence="2 6">Belongs to the plant self-incompatibility (S1) protein family.</text>
</comment>
<gene>
    <name evidence="7" type="ORF">LTRI10_LOCUS25453</name>
</gene>
<dbReference type="InterPro" id="IPR010264">
    <property type="entry name" value="Self-incomp_S1"/>
</dbReference>
<keyword evidence="4 6" id="KW-0964">Secreted</keyword>
<protein>
    <recommendedName>
        <fullName evidence="6">S-protein homolog</fullName>
    </recommendedName>
</protein>